<dbReference type="GO" id="GO:0000271">
    <property type="term" value="P:polysaccharide biosynthetic process"/>
    <property type="evidence" value="ECO:0007669"/>
    <property type="project" value="TreeGrafter"/>
</dbReference>
<dbReference type="SUPFAM" id="SSF53383">
    <property type="entry name" value="PLP-dependent transferases"/>
    <property type="match status" value="1"/>
</dbReference>
<dbReference type="Gene3D" id="3.90.1150.10">
    <property type="entry name" value="Aspartate Aminotransferase, domain 1"/>
    <property type="match status" value="1"/>
</dbReference>
<dbReference type="OrthoDB" id="9810913at2"/>
<dbReference type="AlphaFoldDB" id="A0A1W2AQF7"/>
<feature type="modified residue" description="N6-(pyridoxal phosphate)lysine" evidence="3">
    <location>
        <position position="195"/>
    </location>
</feature>
<keyword evidence="3 4" id="KW-0663">Pyridoxal phosphate</keyword>
<dbReference type="Proteomes" id="UP000192360">
    <property type="component" value="Unassembled WGS sequence"/>
</dbReference>
<keyword evidence="6" id="KW-1185">Reference proteome</keyword>
<dbReference type="Gene3D" id="3.40.640.10">
    <property type="entry name" value="Type I PLP-dependent aspartate aminotransferase-like (Major domain)"/>
    <property type="match status" value="1"/>
</dbReference>
<dbReference type="RefSeq" id="WP_084061488.1">
    <property type="nucleotide sequence ID" value="NZ_FWXO01000003.1"/>
</dbReference>
<dbReference type="InterPro" id="IPR015422">
    <property type="entry name" value="PyrdxlP-dep_Trfase_small"/>
</dbReference>
<dbReference type="InterPro" id="IPR015424">
    <property type="entry name" value="PyrdxlP-dep_Trfase"/>
</dbReference>
<evidence type="ECO:0000256" key="3">
    <source>
        <dbReference type="PIRSR" id="PIRSR000390-2"/>
    </source>
</evidence>
<dbReference type="PANTHER" id="PTHR30244">
    <property type="entry name" value="TRANSAMINASE"/>
    <property type="match status" value="1"/>
</dbReference>
<evidence type="ECO:0000256" key="4">
    <source>
        <dbReference type="RuleBase" id="RU004508"/>
    </source>
</evidence>
<gene>
    <name evidence="5" type="ORF">SAMN05660703_2154</name>
</gene>
<organism evidence="5 6">
    <name type="scientific">Cellulophaga tyrosinoxydans</name>
    <dbReference type="NCBI Taxonomy" id="504486"/>
    <lineage>
        <taxon>Bacteria</taxon>
        <taxon>Pseudomonadati</taxon>
        <taxon>Bacteroidota</taxon>
        <taxon>Flavobacteriia</taxon>
        <taxon>Flavobacteriales</taxon>
        <taxon>Flavobacteriaceae</taxon>
        <taxon>Cellulophaga</taxon>
    </lineage>
</organism>
<dbReference type="InterPro" id="IPR015421">
    <property type="entry name" value="PyrdxlP-dep_Trfase_major"/>
</dbReference>
<evidence type="ECO:0000313" key="6">
    <source>
        <dbReference type="Proteomes" id="UP000192360"/>
    </source>
</evidence>
<reference evidence="5 6" key="1">
    <citation type="submission" date="2017-04" db="EMBL/GenBank/DDBJ databases">
        <authorList>
            <person name="Afonso C.L."/>
            <person name="Miller P.J."/>
            <person name="Scott M.A."/>
            <person name="Spackman E."/>
            <person name="Goraichik I."/>
            <person name="Dimitrov K.M."/>
            <person name="Suarez D.L."/>
            <person name="Swayne D.E."/>
        </authorList>
    </citation>
    <scope>NUCLEOTIDE SEQUENCE [LARGE SCALE GENOMIC DNA]</scope>
    <source>
        <strain evidence="5 6">DSM 21164</strain>
    </source>
</reference>
<accession>A0A1W2AQF7</accession>
<dbReference type="CDD" id="cd00616">
    <property type="entry name" value="AHBA_syn"/>
    <property type="match status" value="1"/>
</dbReference>
<dbReference type="InterPro" id="IPR000653">
    <property type="entry name" value="DegT/StrS_aminotransferase"/>
</dbReference>
<evidence type="ECO:0000313" key="5">
    <source>
        <dbReference type="EMBL" id="SMC62969.1"/>
    </source>
</evidence>
<evidence type="ECO:0000256" key="1">
    <source>
        <dbReference type="ARBA" id="ARBA00037999"/>
    </source>
</evidence>
<feature type="active site" description="Proton acceptor" evidence="2">
    <location>
        <position position="195"/>
    </location>
</feature>
<dbReference type="Pfam" id="PF01041">
    <property type="entry name" value="DegT_DnrJ_EryC1"/>
    <property type="match status" value="1"/>
</dbReference>
<dbReference type="GO" id="GO:0030170">
    <property type="term" value="F:pyridoxal phosphate binding"/>
    <property type="evidence" value="ECO:0007669"/>
    <property type="project" value="TreeGrafter"/>
</dbReference>
<dbReference type="STRING" id="504486.SAMN05660703_2154"/>
<dbReference type="EMBL" id="FWXO01000003">
    <property type="protein sequence ID" value="SMC62969.1"/>
    <property type="molecule type" value="Genomic_DNA"/>
</dbReference>
<dbReference type="PANTHER" id="PTHR30244:SF34">
    <property type="entry name" value="DTDP-4-AMINO-4,6-DIDEOXYGALACTOSE TRANSAMINASE"/>
    <property type="match status" value="1"/>
</dbReference>
<protein>
    <submittedName>
        <fullName evidence="5">dTDP-4-amino-4,6-dideoxygalactose transaminase</fullName>
    </submittedName>
</protein>
<sequence>MKIAFSPPFINDLVKAEVNESLDSGWITTGPKVNQLENMIADLAKAPKVLCVNSWTSGAMLILNWLGVQKDDEVIIPAYTYCATALAVMHAGAKPVLVDINDDFNISVKNIANAITSKTKAIIPVDIAGWPCDYDEINNLVQQKKALFNATSDVQKKLGRILVMADAAHSIGAKYKGKESGNLTDVTVFSLHAVKNITTAEGGAVCLNLPEPFSNDEVYATLRCYSLNGQTKDAFTKSQAGSWRYDIIYPGLKINMPDVLAAIGIGQLKVYSSNTLIRRFEIFEKYNSYFSNEDWALLPQHQNDDKSSSCHLYALRIKNANENTRDKIIALIAEHDVASNVHFQPLPLLSVFKNMGYDMKNYPNAYAQYENEISLPIYPQLTDEQIAYISQVVIDSVRKVLDINND</sequence>
<comment type="similarity">
    <text evidence="1 4">Belongs to the DegT/DnrJ/EryC1 family.</text>
</comment>
<proteinExistence type="inferred from homology"/>
<dbReference type="GO" id="GO:0008483">
    <property type="term" value="F:transaminase activity"/>
    <property type="evidence" value="ECO:0007669"/>
    <property type="project" value="TreeGrafter"/>
</dbReference>
<evidence type="ECO:0000256" key="2">
    <source>
        <dbReference type="PIRSR" id="PIRSR000390-1"/>
    </source>
</evidence>
<name>A0A1W2AQF7_9FLAO</name>
<dbReference type="PIRSF" id="PIRSF000390">
    <property type="entry name" value="PLP_StrS"/>
    <property type="match status" value="1"/>
</dbReference>